<proteinExistence type="predicted"/>
<dbReference type="SUPFAM" id="SSF54427">
    <property type="entry name" value="NTF2-like"/>
    <property type="match status" value="1"/>
</dbReference>
<dbReference type="InterPro" id="IPR011944">
    <property type="entry name" value="Steroid_delta5-4_isomerase"/>
</dbReference>
<reference evidence="2 3" key="1">
    <citation type="journal article" date="2019" name="ACS Chem. Biol.">
        <title>Identification and Mobilization of a Cryptic Antibiotic Biosynthesis Gene Locus from a Human-Pathogenic Nocardia Isolate.</title>
        <authorList>
            <person name="Herisse M."/>
            <person name="Ishida K."/>
            <person name="Porter J.L."/>
            <person name="Howden B."/>
            <person name="Hertweck C."/>
            <person name="Stinear T.P."/>
            <person name="Pidot S.J."/>
        </authorList>
    </citation>
    <scope>NUCLEOTIDE SEQUENCE [LARGE SCALE GENOMIC DNA]</scope>
    <source>
        <strain evidence="2 3">AUSMDU00012717</strain>
    </source>
</reference>
<sequence length="176" mass="19519">MRGHHRMPIALFLAAAAAFGRTSRDSGAEPRSTAEQQVRAAMHRMMAALDSRDSAAFLAEFHPDADFHNPIGMVLHGIPEIRALHEKLFAPQPPPGFPSFADTTSTGSIQALRFAGPDVAVVDWRWTQRGARTGSTEWSDRAGTNTTVWTRENGRWGVFAWRDKDFPTGYQRPPGY</sequence>
<keyword evidence="3" id="KW-1185">Reference proteome</keyword>
<evidence type="ECO:0000313" key="3">
    <source>
        <dbReference type="Proteomes" id="UP000503540"/>
    </source>
</evidence>
<dbReference type="EMBL" id="CP046172">
    <property type="protein sequence ID" value="QIS13668.1"/>
    <property type="molecule type" value="Genomic_DNA"/>
</dbReference>
<evidence type="ECO:0000313" key="2">
    <source>
        <dbReference type="EMBL" id="QIS13668.1"/>
    </source>
</evidence>
<dbReference type="NCBIfam" id="TIGR02246">
    <property type="entry name" value="SgcJ/EcaC family oxidoreductase"/>
    <property type="match status" value="1"/>
</dbReference>
<name>A0A6G9YKF3_9NOCA</name>
<dbReference type="Proteomes" id="UP000503540">
    <property type="component" value="Chromosome"/>
</dbReference>
<dbReference type="AlphaFoldDB" id="A0A6G9YKF3"/>
<dbReference type="Gene3D" id="3.10.450.50">
    <property type="match status" value="1"/>
</dbReference>
<feature type="domain" description="SnoaL-like" evidence="1">
    <location>
        <begin position="43"/>
        <end position="156"/>
    </location>
</feature>
<dbReference type="Pfam" id="PF12680">
    <property type="entry name" value="SnoaL_2"/>
    <property type="match status" value="1"/>
</dbReference>
<accession>A0A6G9YKF3</accession>
<gene>
    <name evidence="2" type="ORF">F5544_29115</name>
</gene>
<organism evidence="2 3">
    <name type="scientific">Nocardia arthritidis</name>
    <dbReference type="NCBI Taxonomy" id="228602"/>
    <lineage>
        <taxon>Bacteria</taxon>
        <taxon>Bacillati</taxon>
        <taxon>Actinomycetota</taxon>
        <taxon>Actinomycetes</taxon>
        <taxon>Mycobacteriales</taxon>
        <taxon>Nocardiaceae</taxon>
        <taxon>Nocardia</taxon>
    </lineage>
</organism>
<dbReference type="InterPro" id="IPR037401">
    <property type="entry name" value="SnoaL-like"/>
</dbReference>
<dbReference type="KEGG" id="nah:F5544_29115"/>
<dbReference type="InterPro" id="IPR032710">
    <property type="entry name" value="NTF2-like_dom_sf"/>
</dbReference>
<dbReference type="RefSeq" id="WP_167476178.1">
    <property type="nucleotide sequence ID" value="NZ_CP046172.1"/>
</dbReference>
<evidence type="ECO:0000259" key="1">
    <source>
        <dbReference type="Pfam" id="PF12680"/>
    </source>
</evidence>
<protein>
    <submittedName>
        <fullName evidence="2">SgcJ/EcaC family oxidoreductase</fullName>
    </submittedName>
</protein>